<evidence type="ECO:0000313" key="2">
    <source>
        <dbReference type="EMBL" id="MFD2139988.1"/>
    </source>
</evidence>
<feature type="compositionally biased region" description="Basic and acidic residues" evidence="1">
    <location>
        <begin position="28"/>
        <end position="42"/>
    </location>
</feature>
<evidence type="ECO:0000313" key="3">
    <source>
        <dbReference type="Proteomes" id="UP001597299"/>
    </source>
</evidence>
<keyword evidence="3" id="KW-1185">Reference proteome</keyword>
<dbReference type="Proteomes" id="UP001597299">
    <property type="component" value="Unassembled WGS sequence"/>
</dbReference>
<accession>A0ABW4YUP3</accession>
<reference evidence="3" key="1">
    <citation type="journal article" date="2019" name="Int. J. Syst. Evol. Microbiol.">
        <title>The Global Catalogue of Microorganisms (GCM) 10K type strain sequencing project: providing services to taxonomists for standard genome sequencing and annotation.</title>
        <authorList>
            <consortium name="The Broad Institute Genomics Platform"/>
            <consortium name="The Broad Institute Genome Sequencing Center for Infectious Disease"/>
            <person name="Wu L."/>
            <person name="Ma J."/>
        </authorList>
    </citation>
    <scope>NUCLEOTIDE SEQUENCE [LARGE SCALE GENOMIC DNA]</scope>
    <source>
        <strain evidence="3">CCM 7435</strain>
    </source>
</reference>
<gene>
    <name evidence="2" type="ORF">ACFSNC_06235</name>
</gene>
<proteinExistence type="predicted"/>
<protein>
    <recommendedName>
        <fullName evidence="4">Secreted protein</fullName>
    </recommendedName>
</protein>
<evidence type="ECO:0000256" key="1">
    <source>
        <dbReference type="SAM" id="MobiDB-lite"/>
    </source>
</evidence>
<dbReference type="EMBL" id="JBHUHD010000001">
    <property type="protein sequence ID" value="MFD2139988.1"/>
    <property type="molecule type" value="Genomic_DNA"/>
</dbReference>
<dbReference type="RefSeq" id="WP_213353326.1">
    <property type="nucleotide sequence ID" value="NZ_JAHBGB010000033.1"/>
</dbReference>
<name>A0ABW4YUP3_9HYPH</name>
<comment type="caution">
    <text evidence="2">The sequence shown here is derived from an EMBL/GenBank/DDBJ whole genome shotgun (WGS) entry which is preliminary data.</text>
</comment>
<sequence length="64" mass="7045">MPPFLIVALGTLGAAALVKKLAQESRRVNAELDAARRDEEASRAPATDTLRRDPATGEYRPQRR</sequence>
<organism evidence="2 3">
    <name type="scientific">Ancylobacter oerskovii</name>
    <dbReference type="NCBI Taxonomy" id="459519"/>
    <lineage>
        <taxon>Bacteria</taxon>
        <taxon>Pseudomonadati</taxon>
        <taxon>Pseudomonadota</taxon>
        <taxon>Alphaproteobacteria</taxon>
        <taxon>Hyphomicrobiales</taxon>
        <taxon>Xanthobacteraceae</taxon>
        <taxon>Ancylobacter</taxon>
    </lineage>
</organism>
<evidence type="ECO:0008006" key="4">
    <source>
        <dbReference type="Google" id="ProtNLM"/>
    </source>
</evidence>
<feature type="region of interest" description="Disordered" evidence="1">
    <location>
        <begin position="28"/>
        <end position="64"/>
    </location>
</feature>